<sequence length="267" mass="30668">HPNIKLVRQIGRSVPFLDVLIQNSNGVLKTSVYHKEAAEPYVVPFGSDYPGHVFRNTVDTAITRAVRYSTALSEFEEKIRQIKLMFLYNGYPSRHIDWRLTTLFSTPSKDDFGYKLTDLALMYLYDQYARLPSKCDYILITNGDNLYSSFLGSKLKTHLLARKDIVAWDFISHYERVNLLQADSLEKGTNYEIFDDGTAKCLPISLIPGHFDLGAAVYRLAFLRHYALQFRYPDGSYDSWSDGYFMARASGYTNATVLIRQTLLIHQ</sequence>
<organism evidence="2 3">
    <name type="scientific">Rotaria socialis</name>
    <dbReference type="NCBI Taxonomy" id="392032"/>
    <lineage>
        <taxon>Eukaryota</taxon>
        <taxon>Metazoa</taxon>
        <taxon>Spiralia</taxon>
        <taxon>Gnathifera</taxon>
        <taxon>Rotifera</taxon>
        <taxon>Eurotatoria</taxon>
        <taxon>Bdelloidea</taxon>
        <taxon>Philodinida</taxon>
        <taxon>Philodinidae</taxon>
        <taxon>Rotaria</taxon>
    </lineage>
</organism>
<accession>A0A820VP68</accession>
<dbReference type="PANTHER" id="PTHR21301:SF10">
    <property type="entry name" value="REVERSE TRANSCRIPTASE DOMAIN-CONTAINING PROTEIN"/>
    <property type="match status" value="1"/>
</dbReference>
<dbReference type="Proteomes" id="UP000663873">
    <property type="component" value="Unassembled WGS sequence"/>
</dbReference>
<evidence type="ECO:0000313" key="2">
    <source>
        <dbReference type="EMBL" id="CAF4502870.1"/>
    </source>
</evidence>
<feature type="non-terminal residue" evidence="2">
    <location>
        <position position="1"/>
    </location>
</feature>
<feature type="domain" description="Helix-turn-helix" evidence="1">
    <location>
        <begin position="41"/>
        <end position="99"/>
    </location>
</feature>
<protein>
    <recommendedName>
        <fullName evidence="1">Helix-turn-helix domain-containing protein</fullName>
    </recommendedName>
</protein>
<keyword evidence="3" id="KW-1185">Reference proteome</keyword>
<comment type="caution">
    <text evidence="2">The sequence shown here is derived from an EMBL/GenBank/DDBJ whole genome shotgun (WGS) entry which is preliminary data.</text>
</comment>
<dbReference type="InterPro" id="IPR058912">
    <property type="entry name" value="HTH_animal"/>
</dbReference>
<reference evidence="2" key="1">
    <citation type="submission" date="2021-02" db="EMBL/GenBank/DDBJ databases">
        <authorList>
            <person name="Nowell W R."/>
        </authorList>
    </citation>
    <scope>NUCLEOTIDE SEQUENCE</scope>
</reference>
<evidence type="ECO:0000259" key="1">
    <source>
        <dbReference type="Pfam" id="PF26215"/>
    </source>
</evidence>
<dbReference type="AlphaFoldDB" id="A0A820VP68"/>
<dbReference type="Pfam" id="PF26215">
    <property type="entry name" value="HTH_animal"/>
    <property type="match status" value="1"/>
</dbReference>
<proteinExistence type="predicted"/>
<dbReference type="PANTHER" id="PTHR21301">
    <property type="entry name" value="REVERSE TRANSCRIPTASE"/>
    <property type="match status" value="1"/>
</dbReference>
<evidence type="ECO:0000313" key="3">
    <source>
        <dbReference type="Proteomes" id="UP000663873"/>
    </source>
</evidence>
<name>A0A820VP68_9BILA</name>
<dbReference type="EMBL" id="CAJOBP010006885">
    <property type="protein sequence ID" value="CAF4502870.1"/>
    <property type="molecule type" value="Genomic_DNA"/>
</dbReference>
<gene>
    <name evidence="2" type="ORF">UJA718_LOCUS26452</name>
</gene>